<organism evidence="1">
    <name type="scientific">Pseudomonas phage HRDY3</name>
    <dbReference type="NCBI Taxonomy" id="3236930"/>
    <lineage>
        <taxon>Viruses</taxon>
    </lineage>
</organism>
<reference evidence="1" key="1">
    <citation type="submission" date="2024-07" db="EMBL/GenBank/DDBJ databases">
        <authorList>
            <person name="Bringhurst R.M."/>
            <person name="Homer T.E."/>
        </authorList>
    </citation>
    <scope>NUCLEOTIDE SEQUENCE</scope>
</reference>
<protein>
    <submittedName>
        <fullName evidence="1">Uncharacterized protein</fullName>
    </submittedName>
</protein>
<evidence type="ECO:0000313" key="1">
    <source>
        <dbReference type="EMBL" id="XDJ15281.1"/>
    </source>
</evidence>
<proteinExistence type="predicted"/>
<dbReference type="EMBL" id="PQ015379">
    <property type="protein sequence ID" value="XDJ15281.1"/>
    <property type="molecule type" value="Genomic_DNA"/>
</dbReference>
<sequence length="108" mass="12226">MDDMITPESAMRVMDRVNDHFVYEGLPQKLEDMVPLVQFNACAGEFGLEFCGMCIWHTACDDQYISENALEHFVLARIAEMRKVINHVTIGIPNPITDLVADPAEEKL</sequence>
<name>A0AB39CEE7_9VIRU</name>
<accession>A0AB39CEE7</accession>